<feature type="transmembrane region" description="Helical" evidence="1">
    <location>
        <begin position="102"/>
        <end position="123"/>
    </location>
</feature>
<evidence type="ECO:0000313" key="5">
    <source>
        <dbReference type="Proteomes" id="UP000182836"/>
    </source>
</evidence>
<dbReference type="GeneID" id="42307899"/>
<dbReference type="AlphaFoldDB" id="A0A0D1USP3"/>
<evidence type="ECO:0000313" key="3">
    <source>
        <dbReference type="EMBL" id="SDJ74838.1"/>
    </source>
</evidence>
<name>A0A0D1USP3_ANEMI</name>
<evidence type="ECO:0000256" key="1">
    <source>
        <dbReference type="SAM" id="Phobius"/>
    </source>
</evidence>
<protein>
    <recommendedName>
        <fullName evidence="6">HXXEE domain-containing protein</fullName>
    </recommendedName>
</protein>
<keyword evidence="1" id="KW-0472">Membrane</keyword>
<accession>A0A0D1USP3</accession>
<dbReference type="EMBL" id="LGUG01000004">
    <property type="protein sequence ID" value="KON97782.1"/>
    <property type="molecule type" value="Genomic_DNA"/>
</dbReference>
<keyword evidence="1" id="KW-0812">Transmembrane</keyword>
<keyword evidence="1" id="KW-1133">Transmembrane helix</keyword>
<dbReference type="EMBL" id="FNED01000027">
    <property type="protein sequence ID" value="SDJ74838.1"/>
    <property type="molecule type" value="Genomic_DNA"/>
</dbReference>
<organism evidence="2 4">
    <name type="scientific">Aneurinibacillus migulanus</name>
    <name type="common">Bacillus migulanus</name>
    <dbReference type="NCBI Taxonomy" id="47500"/>
    <lineage>
        <taxon>Bacteria</taxon>
        <taxon>Bacillati</taxon>
        <taxon>Bacillota</taxon>
        <taxon>Bacilli</taxon>
        <taxon>Bacillales</taxon>
        <taxon>Paenibacillaceae</taxon>
        <taxon>Aneurinibacillus group</taxon>
        <taxon>Aneurinibacillus</taxon>
    </lineage>
</organism>
<evidence type="ECO:0000313" key="4">
    <source>
        <dbReference type="Proteomes" id="UP000037269"/>
    </source>
</evidence>
<feature type="transmembrane region" description="Helical" evidence="1">
    <location>
        <begin position="144"/>
        <end position="166"/>
    </location>
</feature>
<feature type="transmembrane region" description="Helical" evidence="1">
    <location>
        <begin position="43"/>
        <end position="66"/>
    </location>
</feature>
<dbReference type="PATRIC" id="fig|47500.8.peg.4753"/>
<feature type="transmembrane region" description="Helical" evidence="1">
    <location>
        <begin position="78"/>
        <end position="96"/>
    </location>
</feature>
<dbReference type="RefSeq" id="WP_043069057.1">
    <property type="nucleotide sequence ID" value="NZ_BJOA01000307.1"/>
</dbReference>
<evidence type="ECO:0008006" key="6">
    <source>
        <dbReference type="Google" id="ProtNLM"/>
    </source>
</evidence>
<reference evidence="3 5" key="2">
    <citation type="submission" date="2016-10" db="EMBL/GenBank/DDBJ databases">
        <authorList>
            <person name="de Groot N.N."/>
        </authorList>
    </citation>
    <scope>NUCLEOTIDE SEQUENCE [LARGE SCALE GENOMIC DNA]</scope>
    <source>
        <strain evidence="3 5">DSM 2895</strain>
    </source>
</reference>
<dbReference type="Proteomes" id="UP000037269">
    <property type="component" value="Unassembled WGS sequence"/>
</dbReference>
<evidence type="ECO:0000313" key="2">
    <source>
        <dbReference type="EMBL" id="KON97782.1"/>
    </source>
</evidence>
<dbReference type="Pfam" id="PF13787">
    <property type="entry name" value="HXXEE"/>
    <property type="match status" value="1"/>
</dbReference>
<sequence>MYIPLYKISKLNKLIWLFPPLYLIHDIEEILTVEKFLVKHSNVLPISITTLQFTFAFFLLWILTLLGCYKASKKRRFLGMEAYTFFSFLVPGIFLANGIGHLLQFILFQCYVPGIITSILVIYPYSFFTLKHLLNENLLTTRRFLLFLFLGFILQAPFAFVALLIAKLLI</sequence>
<keyword evidence="4" id="KW-1185">Reference proteome</keyword>
<proteinExistence type="predicted"/>
<dbReference type="Proteomes" id="UP000182836">
    <property type="component" value="Unassembled WGS sequence"/>
</dbReference>
<dbReference type="InterPro" id="IPR025671">
    <property type="entry name" value="HXXEE"/>
</dbReference>
<dbReference type="OrthoDB" id="5195477at2"/>
<reference evidence="2 4" key="1">
    <citation type="submission" date="2015-07" db="EMBL/GenBank/DDBJ databases">
        <title>Fjat-14205 dsm 2895.</title>
        <authorList>
            <person name="Liu B."/>
            <person name="Wang J."/>
            <person name="Zhu Y."/>
            <person name="Liu G."/>
            <person name="Chen Q."/>
            <person name="Chen Z."/>
            <person name="Lan J."/>
            <person name="Che J."/>
            <person name="Ge C."/>
            <person name="Shi H."/>
            <person name="Pan Z."/>
            <person name="Liu X."/>
        </authorList>
    </citation>
    <scope>NUCLEOTIDE SEQUENCE [LARGE SCALE GENOMIC DNA]</scope>
    <source>
        <strain evidence="2 4">DSM 2895</strain>
    </source>
</reference>
<gene>
    <name evidence="2" type="ORF">AF333_22450</name>
    <name evidence="3" type="ORF">SAMN04487909_12745</name>
</gene>